<dbReference type="PROSITE" id="PS00658">
    <property type="entry name" value="FORK_HEAD_2"/>
    <property type="match status" value="1"/>
</dbReference>
<feature type="region of interest" description="Disordered" evidence="9">
    <location>
        <begin position="118"/>
        <end position="141"/>
    </location>
</feature>
<evidence type="ECO:0000256" key="8">
    <source>
        <dbReference type="PROSITE-ProRule" id="PRU00089"/>
    </source>
</evidence>
<dbReference type="InterPro" id="IPR030456">
    <property type="entry name" value="TF_fork_head_CS_2"/>
</dbReference>
<sequence length="831" mass="91345">MADSGCEDTVPAAPTMGALCKLPEESDASMRARLFTSLSQSFPHSQLYKALHGEADLVLGAPDNGDSEDDDDSLYGDHLSNSCFASLRMDRRDSDDFDDDLRSLEWLQSEDLLKNIGGEILDREDSDTSPGPGEQKENEDVKPDLALLQGVVTQQPPHLPYMPQKHVNSKPPYSFSCLIFMAVEASPQKRLPVKDIYNWILTQFPYFQNAPTGWKNSVRHNLSLNKCFKKVEKDKGQSIGKGSLWCIDPAYRPNLLQALRKTPYHPYHQLQMTSTQPQNYMLYQSLPGSGRTVLPLTQRPVPNTVSPHLFPFLSRRLAQTSFDVDNEMKDVAQTLVALKGSIKKEIPDSSANEDIGPTWRHHKRSYSTSANQRRPSSPVIVTDHPSLDHAYSSSRLLEDDAPSHSSSSSSSIDEEYDFGDADEECESDYQSDMDWDSDAKDEVDGDVSTPSCNNNINGRRGKLKIDDGVMDKRKAISEETEDDEQKKLHEGASALLNLAGFLFDQSRERAGGLGASADGDEHGDSPRAGSHHGKRFVSKGRPPKKMDQQKEAEKSIEKTPSKSKRKNAGNNAKYDNNEYSLGKNSGKARPALAGNARSKKTQSLKSAGGKSGRKVTKPISKAKSSVGRVNSSHKAVKKKAVENKKLKLSKTFGKKTVTTKSSSDLFDKNQTDLKRSLAKNAIMKNGLNKRTSPSASKIKDHKEVDKASEGEMVVTGTQPSSLALDTADNESSKSSITIDSAKVERDHTLSQLAHNNNNNNNNISKNTATVKSGVPTASGDAPAQIKTESNWEDETVPSHNTPPPTVTFPAYVSSHKSPHFTRFSKKKSALS</sequence>
<comment type="subcellular location">
    <subcellularLocation>
        <location evidence="1 8">Nucleus</location>
    </subcellularLocation>
</comment>
<evidence type="ECO:0000313" key="11">
    <source>
        <dbReference type="EMBL" id="KAK3702652.1"/>
    </source>
</evidence>
<feature type="compositionally biased region" description="Basic and acidic residues" evidence="9">
    <location>
        <begin position="697"/>
        <end position="709"/>
    </location>
</feature>
<evidence type="ECO:0000313" key="12">
    <source>
        <dbReference type="Proteomes" id="UP001283361"/>
    </source>
</evidence>
<dbReference type="PROSITE" id="PS50039">
    <property type="entry name" value="FORK_HEAD_3"/>
    <property type="match status" value="1"/>
</dbReference>
<feature type="compositionally biased region" description="Polar residues" evidence="9">
    <location>
        <begin position="366"/>
        <end position="375"/>
    </location>
</feature>
<feature type="compositionally biased region" description="Basic residues" evidence="9">
    <location>
        <begin position="816"/>
        <end position="831"/>
    </location>
</feature>
<reference evidence="11" key="1">
    <citation type="journal article" date="2023" name="G3 (Bethesda)">
        <title>A reference genome for the long-term kleptoplast-retaining sea slug Elysia crispata morphotype clarki.</title>
        <authorList>
            <person name="Eastman K.E."/>
            <person name="Pendleton A.L."/>
            <person name="Shaikh M.A."/>
            <person name="Suttiyut T."/>
            <person name="Ogas R."/>
            <person name="Tomko P."/>
            <person name="Gavelis G."/>
            <person name="Widhalm J.R."/>
            <person name="Wisecaver J.H."/>
        </authorList>
    </citation>
    <scope>NUCLEOTIDE SEQUENCE</scope>
    <source>
        <strain evidence="11">ECLA1</strain>
    </source>
</reference>
<dbReference type="InterPro" id="IPR036390">
    <property type="entry name" value="WH_DNA-bd_sf"/>
</dbReference>
<dbReference type="InterPro" id="IPR047119">
    <property type="entry name" value="FOXN2/3-like"/>
</dbReference>
<feature type="region of interest" description="Disordered" evidence="9">
    <location>
        <begin position="347"/>
        <end position="463"/>
    </location>
</feature>
<feature type="compositionally biased region" description="Polar residues" evidence="9">
    <location>
        <begin position="448"/>
        <end position="457"/>
    </location>
</feature>
<feature type="region of interest" description="Disordered" evidence="9">
    <location>
        <begin position="684"/>
        <end position="831"/>
    </location>
</feature>
<feature type="compositionally biased region" description="Polar residues" evidence="9">
    <location>
        <begin position="568"/>
        <end position="583"/>
    </location>
</feature>
<evidence type="ECO:0000256" key="7">
    <source>
        <dbReference type="ARBA" id="ARBA00034870"/>
    </source>
</evidence>
<proteinExistence type="predicted"/>
<evidence type="ECO:0000256" key="1">
    <source>
        <dbReference type="ARBA" id="ARBA00004123"/>
    </source>
</evidence>
<keyword evidence="5 8" id="KW-0539">Nucleus</keyword>
<dbReference type="InterPro" id="IPR036388">
    <property type="entry name" value="WH-like_DNA-bd_sf"/>
</dbReference>
<keyword evidence="12" id="KW-1185">Reference proteome</keyword>
<evidence type="ECO:0000256" key="5">
    <source>
        <dbReference type="ARBA" id="ARBA00023242"/>
    </source>
</evidence>
<gene>
    <name evidence="11" type="ORF">RRG08_042640</name>
</gene>
<keyword evidence="3 8" id="KW-0238">DNA-binding</keyword>
<dbReference type="SMART" id="SM00339">
    <property type="entry name" value="FH"/>
    <property type="match status" value="1"/>
</dbReference>
<dbReference type="Proteomes" id="UP001283361">
    <property type="component" value="Unassembled WGS sequence"/>
</dbReference>
<dbReference type="InterPro" id="IPR047404">
    <property type="entry name" value="FH_FOXN3"/>
</dbReference>
<name>A0AAE1CKD2_9GAST</name>
<feature type="domain" description="Fork-head" evidence="10">
    <location>
        <begin position="170"/>
        <end position="257"/>
    </location>
</feature>
<dbReference type="EMBL" id="JAWDGP010007852">
    <property type="protein sequence ID" value="KAK3702652.1"/>
    <property type="molecule type" value="Genomic_DNA"/>
</dbReference>
<keyword evidence="2" id="KW-0805">Transcription regulation</keyword>
<comment type="caution">
    <text evidence="11">The sequence shown here is derived from an EMBL/GenBank/DDBJ whole genome shotgun (WGS) entry which is preliminary data.</text>
</comment>
<feature type="compositionally biased region" description="Basic and acidic residues" evidence="9">
    <location>
        <begin position="544"/>
        <end position="560"/>
    </location>
</feature>
<feature type="compositionally biased region" description="Acidic residues" evidence="9">
    <location>
        <begin position="412"/>
        <end position="436"/>
    </location>
</feature>
<organism evidence="11 12">
    <name type="scientific">Elysia crispata</name>
    <name type="common">lettuce slug</name>
    <dbReference type="NCBI Taxonomy" id="231223"/>
    <lineage>
        <taxon>Eukaryota</taxon>
        <taxon>Metazoa</taxon>
        <taxon>Spiralia</taxon>
        <taxon>Lophotrochozoa</taxon>
        <taxon>Mollusca</taxon>
        <taxon>Gastropoda</taxon>
        <taxon>Heterobranchia</taxon>
        <taxon>Euthyneura</taxon>
        <taxon>Panpulmonata</taxon>
        <taxon>Sacoglossa</taxon>
        <taxon>Placobranchoidea</taxon>
        <taxon>Plakobranchidae</taxon>
        <taxon>Elysia</taxon>
    </lineage>
</organism>
<dbReference type="SUPFAM" id="SSF46785">
    <property type="entry name" value="Winged helix' DNA-binding domain"/>
    <property type="match status" value="1"/>
</dbReference>
<dbReference type="GO" id="GO:0005634">
    <property type="term" value="C:nucleus"/>
    <property type="evidence" value="ECO:0007669"/>
    <property type="project" value="UniProtKB-SubCell"/>
</dbReference>
<dbReference type="GO" id="GO:0000987">
    <property type="term" value="F:cis-regulatory region sequence-specific DNA binding"/>
    <property type="evidence" value="ECO:0007669"/>
    <property type="project" value="TreeGrafter"/>
</dbReference>
<feature type="DNA-binding region" description="Fork-head" evidence="8">
    <location>
        <begin position="170"/>
        <end position="257"/>
    </location>
</feature>
<dbReference type="GO" id="GO:0003700">
    <property type="term" value="F:DNA-binding transcription factor activity"/>
    <property type="evidence" value="ECO:0007669"/>
    <property type="project" value="InterPro"/>
</dbReference>
<feature type="region of interest" description="Disordered" evidence="9">
    <location>
        <begin position="510"/>
        <end position="643"/>
    </location>
</feature>
<evidence type="ECO:0000259" key="10">
    <source>
        <dbReference type="PROSITE" id="PS50039"/>
    </source>
</evidence>
<evidence type="ECO:0000256" key="9">
    <source>
        <dbReference type="SAM" id="MobiDB-lite"/>
    </source>
</evidence>
<dbReference type="PRINTS" id="PR00053">
    <property type="entry name" value="FORKHEAD"/>
</dbReference>
<dbReference type="CDD" id="cd20059">
    <property type="entry name" value="FH_FOXN3"/>
    <property type="match status" value="1"/>
</dbReference>
<dbReference type="Pfam" id="PF00250">
    <property type="entry name" value="Forkhead"/>
    <property type="match status" value="1"/>
</dbReference>
<dbReference type="PANTHER" id="PTHR13962:SF22">
    <property type="entry name" value="FORKHEAD BOX PROTEIN N3-LIKE PROTEIN"/>
    <property type="match status" value="1"/>
</dbReference>
<dbReference type="InterPro" id="IPR001766">
    <property type="entry name" value="Fork_head_dom"/>
</dbReference>
<evidence type="ECO:0000256" key="3">
    <source>
        <dbReference type="ARBA" id="ARBA00023125"/>
    </source>
</evidence>
<feature type="compositionally biased region" description="Basic residues" evidence="9">
    <location>
        <begin position="529"/>
        <end position="543"/>
    </location>
</feature>
<accession>A0AAE1CKD2</accession>
<evidence type="ECO:0000256" key="6">
    <source>
        <dbReference type="ARBA" id="ARBA00034657"/>
    </source>
</evidence>
<dbReference type="PANTHER" id="PTHR13962">
    <property type="entry name" value="FORKHEAD BOX PROTEIN N3-LIKE PROTEIN-RELATED"/>
    <property type="match status" value="1"/>
</dbReference>
<comment type="function">
    <text evidence="6">Acts as a transcriptional repressor. May be involved in DNA damage-inducible cell cycle arrests (checkpoints).</text>
</comment>
<evidence type="ECO:0000256" key="4">
    <source>
        <dbReference type="ARBA" id="ARBA00023163"/>
    </source>
</evidence>
<dbReference type="AlphaFoldDB" id="A0AAE1CKD2"/>
<dbReference type="Gene3D" id="1.10.10.10">
    <property type="entry name" value="Winged helix-like DNA-binding domain superfamily/Winged helix DNA-binding domain"/>
    <property type="match status" value="1"/>
</dbReference>
<protein>
    <recommendedName>
        <fullName evidence="7">Forkhead box protein N3</fullName>
    </recommendedName>
</protein>
<evidence type="ECO:0000256" key="2">
    <source>
        <dbReference type="ARBA" id="ARBA00023015"/>
    </source>
</evidence>
<keyword evidence="4" id="KW-0804">Transcription</keyword>